<dbReference type="InterPro" id="IPR000086">
    <property type="entry name" value="NUDIX_hydrolase_dom"/>
</dbReference>
<dbReference type="InterPro" id="IPR015797">
    <property type="entry name" value="NUDIX_hydrolase-like_dom_sf"/>
</dbReference>
<dbReference type="Pfam" id="PF00293">
    <property type="entry name" value="NUDIX"/>
    <property type="match status" value="1"/>
</dbReference>
<evidence type="ECO:0000256" key="2">
    <source>
        <dbReference type="ARBA" id="ARBA00022801"/>
    </source>
</evidence>
<feature type="domain" description="Nudix hydrolase" evidence="3">
    <location>
        <begin position="17"/>
        <end position="147"/>
    </location>
</feature>
<proteinExistence type="predicted"/>
<dbReference type="EMBL" id="BAAACI010000001">
    <property type="protein sequence ID" value="GAA0767255.1"/>
    <property type="molecule type" value="Genomic_DNA"/>
</dbReference>
<dbReference type="Gene3D" id="3.90.79.10">
    <property type="entry name" value="Nucleoside Triphosphate Pyrophosphohydrolase"/>
    <property type="match status" value="1"/>
</dbReference>
<evidence type="ECO:0000259" key="3">
    <source>
        <dbReference type="PROSITE" id="PS51462"/>
    </source>
</evidence>
<accession>A0ABP3VR92</accession>
<name>A0ABP3VR92_CLOSU</name>
<evidence type="ECO:0000313" key="4">
    <source>
        <dbReference type="EMBL" id="GAA0767255.1"/>
    </source>
</evidence>
<keyword evidence="2" id="KW-0378">Hydrolase</keyword>
<protein>
    <recommendedName>
        <fullName evidence="3">Nudix hydrolase domain-containing protein</fullName>
    </recommendedName>
</protein>
<dbReference type="SUPFAM" id="SSF55811">
    <property type="entry name" value="Nudix"/>
    <property type="match status" value="1"/>
</dbReference>
<organism evidence="4 5">
    <name type="scientific">Clostridium subterminale</name>
    <dbReference type="NCBI Taxonomy" id="1550"/>
    <lineage>
        <taxon>Bacteria</taxon>
        <taxon>Bacillati</taxon>
        <taxon>Bacillota</taxon>
        <taxon>Clostridia</taxon>
        <taxon>Eubacteriales</taxon>
        <taxon>Clostridiaceae</taxon>
        <taxon>Clostridium</taxon>
    </lineage>
</organism>
<sequence length="163" mass="19045">MKKLNTLGETINSGFRERNRAAGIVLNDKKEMILMNLTNMYFHMLPGGGVDLKENIEEALYRELKEETGANVQIISDLGIVVENLQERKMKQITYFYLTKVVGEIGQPNFMPDELEQGYQVEWYSIDEAIKILEEENEYEEYIKQRELIAIKKAKKYLDENNL</sequence>
<dbReference type="Proteomes" id="UP001501047">
    <property type="component" value="Unassembled WGS sequence"/>
</dbReference>
<dbReference type="RefSeq" id="WP_343823506.1">
    <property type="nucleotide sequence ID" value="NZ_BAAACI010000001.1"/>
</dbReference>
<dbReference type="PANTHER" id="PTHR43046">
    <property type="entry name" value="GDP-MANNOSE MANNOSYL HYDROLASE"/>
    <property type="match status" value="1"/>
</dbReference>
<gene>
    <name evidence="4" type="ORF">GCM10008908_06100</name>
</gene>
<dbReference type="InterPro" id="IPR020084">
    <property type="entry name" value="NUDIX_hydrolase_CS"/>
</dbReference>
<dbReference type="PROSITE" id="PS51462">
    <property type="entry name" value="NUDIX"/>
    <property type="match status" value="1"/>
</dbReference>
<evidence type="ECO:0000313" key="5">
    <source>
        <dbReference type="Proteomes" id="UP001501047"/>
    </source>
</evidence>
<evidence type="ECO:0000256" key="1">
    <source>
        <dbReference type="ARBA" id="ARBA00001946"/>
    </source>
</evidence>
<dbReference type="PANTHER" id="PTHR43046:SF14">
    <property type="entry name" value="MUTT_NUDIX FAMILY PROTEIN"/>
    <property type="match status" value="1"/>
</dbReference>
<comment type="caution">
    <text evidence="4">The sequence shown here is derived from an EMBL/GenBank/DDBJ whole genome shotgun (WGS) entry which is preliminary data.</text>
</comment>
<dbReference type="CDD" id="cd02883">
    <property type="entry name" value="NUDIX_Hydrolase"/>
    <property type="match status" value="1"/>
</dbReference>
<reference evidence="5" key="1">
    <citation type="journal article" date="2019" name="Int. J. Syst. Evol. Microbiol.">
        <title>The Global Catalogue of Microorganisms (GCM) 10K type strain sequencing project: providing services to taxonomists for standard genome sequencing and annotation.</title>
        <authorList>
            <consortium name="The Broad Institute Genomics Platform"/>
            <consortium name="The Broad Institute Genome Sequencing Center for Infectious Disease"/>
            <person name="Wu L."/>
            <person name="Ma J."/>
        </authorList>
    </citation>
    <scope>NUCLEOTIDE SEQUENCE [LARGE SCALE GENOMIC DNA]</scope>
    <source>
        <strain evidence="5">JCM 1417</strain>
    </source>
</reference>
<comment type="cofactor">
    <cofactor evidence="1">
        <name>Mg(2+)</name>
        <dbReference type="ChEBI" id="CHEBI:18420"/>
    </cofactor>
</comment>
<keyword evidence="5" id="KW-1185">Reference proteome</keyword>
<dbReference type="PROSITE" id="PS00893">
    <property type="entry name" value="NUDIX_BOX"/>
    <property type="match status" value="1"/>
</dbReference>